<protein>
    <recommendedName>
        <fullName evidence="2">N-acetyltransferase domain-containing protein</fullName>
    </recommendedName>
</protein>
<feature type="domain" description="N-acetyltransferase" evidence="2">
    <location>
        <begin position="77"/>
        <end position="225"/>
    </location>
</feature>
<accession>A0AAN8XJH3</accession>
<dbReference type="CDD" id="cd04301">
    <property type="entry name" value="NAT_SF"/>
    <property type="match status" value="1"/>
</dbReference>
<dbReference type="AlphaFoldDB" id="A0AAN8XJH3"/>
<evidence type="ECO:0000313" key="3">
    <source>
        <dbReference type="EMBL" id="KAK7080459.1"/>
    </source>
</evidence>
<gene>
    <name evidence="3" type="ORF">SK128_025035</name>
</gene>
<comment type="caution">
    <text evidence="3">The sequence shown here is derived from an EMBL/GenBank/DDBJ whole genome shotgun (WGS) entry which is preliminary data.</text>
</comment>
<dbReference type="GO" id="GO:0008080">
    <property type="term" value="F:N-acetyltransferase activity"/>
    <property type="evidence" value="ECO:0007669"/>
    <property type="project" value="InterPro"/>
</dbReference>
<dbReference type="PANTHER" id="PTHR13947:SF37">
    <property type="entry name" value="LD18367P"/>
    <property type="match status" value="1"/>
</dbReference>
<dbReference type="InterPro" id="IPR050769">
    <property type="entry name" value="NAT_camello-type"/>
</dbReference>
<sequence length="225" mass="26299">MKNERGHILIRRLRETDTDEVRRFCRNVQSRAAKEQLWIQICCYFRHPFLYSVITGTISFFYFAMQLNVVSSLSTAICLIALTEGIRFQIFWSKIRGVFGEGQDLQNLFKYYSDSRRIFLVAMLNGQIVGTVAVRETPEKNVAKLFRMFVHRDYRRMGLASRLISASHEECKRNGYTSVIIRTHTTNVKAIKCYEKAGYLPTEVYNFARLYPHTFNAVSYVKENS</sequence>
<reference evidence="3 4" key="1">
    <citation type="submission" date="2023-11" db="EMBL/GenBank/DDBJ databases">
        <title>Halocaridina rubra genome assembly.</title>
        <authorList>
            <person name="Smith C."/>
        </authorList>
    </citation>
    <scope>NUCLEOTIDE SEQUENCE [LARGE SCALE GENOMIC DNA]</scope>
    <source>
        <strain evidence="3">EP-1</strain>
        <tissue evidence="3">Whole</tissue>
    </source>
</reference>
<dbReference type="SUPFAM" id="SSF55729">
    <property type="entry name" value="Acyl-CoA N-acyltransferases (Nat)"/>
    <property type="match status" value="1"/>
</dbReference>
<keyword evidence="1" id="KW-0808">Transferase</keyword>
<dbReference type="Gene3D" id="3.40.630.30">
    <property type="match status" value="1"/>
</dbReference>
<evidence type="ECO:0000256" key="1">
    <source>
        <dbReference type="ARBA" id="ARBA00022679"/>
    </source>
</evidence>
<dbReference type="PROSITE" id="PS51186">
    <property type="entry name" value="GNAT"/>
    <property type="match status" value="1"/>
</dbReference>
<evidence type="ECO:0000259" key="2">
    <source>
        <dbReference type="PROSITE" id="PS51186"/>
    </source>
</evidence>
<dbReference type="EMBL" id="JAXCGZ010005913">
    <property type="protein sequence ID" value="KAK7080459.1"/>
    <property type="molecule type" value="Genomic_DNA"/>
</dbReference>
<name>A0AAN8XJH3_HALRR</name>
<evidence type="ECO:0000313" key="4">
    <source>
        <dbReference type="Proteomes" id="UP001381693"/>
    </source>
</evidence>
<keyword evidence="4" id="KW-1185">Reference proteome</keyword>
<dbReference type="Proteomes" id="UP001381693">
    <property type="component" value="Unassembled WGS sequence"/>
</dbReference>
<dbReference type="InterPro" id="IPR016181">
    <property type="entry name" value="Acyl_CoA_acyltransferase"/>
</dbReference>
<dbReference type="PANTHER" id="PTHR13947">
    <property type="entry name" value="GNAT FAMILY N-ACETYLTRANSFERASE"/>
    <property type="match status" value="1"/>
</dbReference>
<dbReference type="InterPro" id="IPR000182">
    <property type="entry name" value="GNAT_dom"/>
</dbReference>
<dbReference type="Pfam" id="PF00583">
    <property type="entry name" value="Acetyltransf_1"/>
    <property type="match status" value="1"/>
</dbReference>
<organism evidence="3 4">
    <name type="scientific">Halocaridina rubra</name>
    <name type="common">Hawaiian red shrimp</name>
    <dbReference type="NCBI Taxonomy" id="373956"/>
    <lineage>
        <taxon>Eukaryota</taxon>
        <taxon>Metazoa</taxon>
        <taxon>Ecdysozoa</taxon>
        <taxon>Arthropoda</taxon>
        <taxon>Crustacea</taxon>
        <taxon>Multicrustacea</taxon>
        <taxon>Malacostraca</taxon>
        <taxon>Eumalacostraca</taxon>
        <taxon>Eucarida</taxon>
        <taxon>Decapoda</taxon>
        <taxon>Pleocyemata</taxon>
        <taxon>Caridea</taxon>
        <taxon>Atyoidea</taxon>
        <taxon>Atyidae</taxon>
        <taxon>Halocaridina</taxon>
    </lineage>
</organism>
<proteinExistence type="predicted"/>